<gene>
    <name evidence="1" type="ORF">ECPE_LOCUS18277</name>
</gene>
<dbReference type="Proteomes" id="UP000272942">
    <property type="component" value="Unassembled WGS sequence"/>
</dbReference>
<organism evidence="3">
    <name type="scientific">Echinostoma caproni</name>
    <dbReference type="NCBI Taxonomy" id="27848"/>
    <lineage>
        <taxon>Eukaryota</taxon>
        <taxon>Metazoa</taxon>
        <taxon>Spiralia</taxon>
        <taxon>Lophotrochozoa</taxon>
        <taxon>Platyhelminthes</taxon>
        <taxon>Trematoda</taxon>
        <taxon>Digenea</taxon>
        <taxon>Plagiorchiida</taxon>
        <taxon>Echinostomata</taxon>
        <taxon>Echinostomatoidea</taxon>
        <taxon>Echinostomatidae</taxon>
        <taxon>Echinostoma</taxon>
    </lineage>
</organism>
<evidence type="ECO:0000313" key="1">
    <source>
        <dbReference type="EMBL" id="VDP96001.1"/>
    </source>
</evidence>
<evidence type="ECO:0000313" key="2">
    <source>
        <dbReference type="Proteomes" id="UP000272942"/>
    </source>
</evidence>
<protein>
    <submittedName>
        <fullName evidence="3">Mitochondrial import receptor subunit TOM7 homolog</fullName>
    </submittedName>
</protein>
<keyword evidence="2" id="KW-1185">Reference proteome</keyword>
<dbReference type="AlphaFoldDB" id="A0A183BGE2"/>
<evidence type="ECO:0000313" key="3">
    <source>
        <dbReference type="WBParaSite" id="ECPE_0001832701-mRNA-1"/>
    </source>
</evidence>
<proteinExistence type="predicted"/>
<accession>A0A183BGE2</accession>
<name>A0A183BGE2_9TREM</name>
<dbReference type="EMBL" id="UZAN01076581">
    <property type="protein sequence ID" value="VDP96001.1"/>
    <property type="molecule type" value="Genomic_DNA"/>
</dbReference>
<dbReference type="WBParaSite" id="ECPE_0001832701-mRNA-1">
    <property type="protein sequence ID" value="ECPE_0001832701-mRNA-1"/>
    <property type="gene ID" value="ECPE_0001832701"/>
</dbReference>
<reference evidence="1 2" key="2">
    <citation type="submission" date="2018-11" db="EMBL/GenBank/DDBJ databases">
        <authorList>
            <consortium name="Pathogen Informatics"/>
        </authorList>
    </citation>
    <scope>NUCLEOTIDE SEQUENCE [LARGE SCALE GENOMIC DNA]</scope>
    <source>
        <strain evidence="1 2">Egypt</strain>
    </source>
</reference>
<sequence>MGQTFESKAPVMVPKEKPFVGVGYREVCRALKSWVPIWKTIFPICLVLLLNPEYSQVPPAYEPRRISPPERGVP</sequence>
<reference evidence="3" key="1">
    <citation type="submission" date="2016-06" db="UniProtKB">
        <authorList>
            <consortium name="WormBaseParasite"/>
        </authorList>
    </citation>
    <scope>IDENTIFICATION</scope>
</reference>